<dbReference type="Gene3D" id="3.40.50.720">
    <property type="entry name" value="NAD(P)-binding Rossmann-like Domain"/>
    <property type="match status" value="1"/>
</dbReference>
<evidence type="ECO:0000313" key="2">
    <source>
        <dbReference type="EMBL" id="SFP75713.1"/>
    </source>
</evidence>
<dbReference type="OrthoDB" id="9771302at2"/>
<dbReference type="InterPro" id="IPR016040">
    <property type="entry name" value="NAD(P)-bd_dom"/>
</dbReference>
<dbReference type="AlphaFoldDB" id="A0A1I5SY72"/>
<dbReference type="SUPFAM" id="SSF51735">
    <property type="entry name" value="NAD(P)-binding Rossmann-fold domains"/>
    <property type="match status" value="1"/>
</dbReference>
<dbReference type="Proteomes" id="UP000198727">
    <property type="component" value="Unassembled WGS sequence"/>
</dbReference>
<dbReference type="RefSeq" id="WP_092529967.1">
    <property type="nucleotide sequence ID" value="NZ_FOWW01000003.1"/>
</dbReference>
<keyword evidence="3" id="KW-1185">Reference proteome</keyword>
<dbReference type="STRING" id="587909.SAMN05421810_103319"/>
<gene>
    <name evidence="2" type="ORF">SAMN05421810_103319</name>
</gene>
<name>A0A1I5SY72_9PSEU</name>
<evidence type="ECO:0000259" key="1">
    <source>
        <dbReference type="Pfam" id="PF13460"/>
    </source>
</evidence>
<sequence>MIVVTGGTGLLGRRVIERLVTEGQDVRVLSRRPRPAGEGGRYAWATADLGTADGVVHCATAVSRRGEPRLAERLVEAARRAGTAHLVYVSIVGVDRVPLPYYQGKLAAERVIAGSGLPYTILRATQFHDLLRTLFAKAAPLPVLPVPDLCFQPVDVGEVADRLAELATGEPAGRAPDVAGPRVRAARDLAAVFLRATGRRRPLLPVRLPGRVFRAYRAGGHLAPDRAVGTITFEDHLAAHPAPLGSYRGQR</sequence>
<accession>A0A1I5SY72</accession>
<feature type="domain" description="NAD(P)-binding" evidence="1">
    <location>
        <begin position="6"/>
        <end position="129"/>
    </location>
</feature>
<dbReference type="InterPro" id="IPR036291">
    <property type="entry name" value="NAD(P)-bd_dom_sf"/>
</dbReference>
<evidence type="ECO:0000313" key="3">
    <source>
        <dbReference type="Proteomes" id="UP000198727"/>
    </source>
</evidence>
<dbReference type="Pfam" id="PF13460">
    <property type="entry name" value="NAD_binding_10"/>
    <property type="match status" value="1"/>
</dbReference>
<dbReference type="PANTHER" id="PTHR12126:SF11">
    <property type="entry name" value="NADH DEHYDROGENASE [UBIQUINONE] 1 ALPHA SUBCOMPLEX SUBUNIT 9, MITOCHONDRIAL"/>
    <property type="match status" value="1"/>
</dbReference>
<protein>
    <submittedName>
        <fullName evidence="2">Uncharacterized conserved protein YbjT, contains NAD(P)-binding and DUF2867 domains</fullName>
    </submittedName>
</protein>
<proteinExistence type="predicted"/>
<dbReference type="EMBL" id="FOWW01000003">
    <property type="protein sequence ID" value="SFP75713.1"/>
    <property type="molecule type" value="Genomic_DNA"/>
</dbReference>
<organism evidence="2 3">
    <name type="scientific">Amycolatopsis arida</name>
    <dbReference type="NCBI Taxonomy" id="587909"/>
    <lineage>
        <taxon>Bacteria</taxon>
        <taxon>Bacillati</taxon>
        <taxon>Actinomycetota</taxon>
        <taxon>Actinomycetes</taxon>
        <taxon>Pseudonocardiales</taxon>
        <taxon>Pseudonocardiaceae</taxon>
        <taxon>Amycolatopsis</taxon>
    </lineage>
</organism>
<dbReference type="GO" id="GO:0044877">
    <property type="term" value="F:protein-containing complex binding"/>
    <property type="evidence" value="ECO:0007669"/>
    <property type="project" value="TreeGrafter"/>
</dbReference>
<reference evidence="3" key="1">
    <citation type="submission" date="2016-10" db="EMBL/GenBank/DDBJ databases">
        <authorList>
            <person name="Varghese N."/>
            <person name="Submissions S."/>
        </authorList>
    </citation>
    <scope>NUCLEOTIDE SEQUENCE [LARGE SCALE GENOMIC DNA]</scope>
    <source>
        <strain evidence="3">CGMCC 4.5579</strain>
    </source>
</reference>
<dbReference type="PANTHER" id="PTHR12126">
    <property type="entry name" value="NADH-UBIQUINONE OXIDOREDUCTASE 39 KDA SUBUNIT-RELATED"/>
    <property type="match status" value="1"/>
</dbReference>
<dbReference type="InterPro" id="IPR051207">
    <property type="entry name" value="ComplexI_NDUFA9_subunit"/>
</dbReference>